<dbReference type="EMBL" id="CP007806">
    <property type="protein sequence ID" value="AIG25892.1"/>
    <property type="molecule type" value="Genomic_DNA"/>
</dbReference>
<organism evidence="2 3">
    <name type="scientific">Brevibacillus laterosporus LMG 15441</name>
    <dbReference type="NCBI Taxonomy" id="1042163"/>
    <lineage>
        <taxon>Bacteria</taxon>
        <taxon>Bacillati</taxon>
        <taxon>Bacillota</taxon>
        <taxon>Bacilli</taxon>
        <taxon>Bacillales</taxon>
        <taxon>Paenibacillaceae</taxon>
        <taxon>Brevibacillus</taxon>
    </lineage>
</organism>
<dbReference type="PROSITE" id="PS51257">
    <property type="entry name" value="PROKAR_LIPOPROTEIN"/>
    <property type="match status" value="1"/>
</dbReference>
<evidence type="ECO:0000256" key="1">
    <source>
        <dbReference type="SAM" id="SignalP"/>
    </source>
</evidence>
<evidence type="ECO:0008006" key="4">
    <source>
        <dbReference type="Google" id="ProtNLM"/>
    </source>
</evidence>
<keyword evidence="3" id="KW-1185">Reference proteome</keyword>
<feature type="chain" id="PRO_5001709006" description="Lipoprotein" evidence="1">
    <location>
        <begin position="19"/>
        <end position="400"/>
    </location>
</feature>
<dbReference type="SUPFAM" id="SSF82171">
    <property type="entry name" value="DPP6 N-terminal domain-like"/>
    <property type="match status" value="1"/>
</dbReference>
<dbReference type="eggNOG" id="ENOG502ZFKE">
    <property type="taxonomic scope" value="Bacteria"/>
</dbReference>
<dbReference type="Proteomes" id="UP000005850">
    <property type="component" value="Chromosome"/>
</dbReference>
<dbReference type="HOGENOM" id="CLU_688255_0_0_9"/>
<evidence type="ECO:0000313" key="2">
    <source>
        <dbReference type="EMBL" id="AIG25892.1"/>
    </source>
</evidence>
<keyword evidence="1" id="KW-0732">Signal</keyword>
<name>A0A075QZW0_BRELA</name>
<dbReference type="RefSeq" id="WP_003338020.1">
    <property type="nucleotide sequence ID" value="NZ_CP007806.1"/>
</dbReference>
<reference evidence="2 3" key="1">
    <citation type="journal article" date="2011" name="J. Bacteriol.">
        <title>Genome sequence of Brevibacillus laterosporus LMG 15441, a pathogen of invertebrates.</title>
        <authorList>
            <person name="Djukic M."/>
            <person name="Poehlein A."/>
            <person name="Thurmer A."/>
            <person name="Daniel R."/>
        </authorList>
    </citation>
    <scope>NUCLEOTIDE SEQUENCE [LARGE SCALE GENOMIC DNA]</scope>
    <source>
        <strain evidence="2 3">LMG 15441</strain>
    </source>
</reference>
<feature type="signal peptide" evidence="1">
    <location>
        <begin position="1"/>
        <end position="18"/>
    </location>
</feature>
<proteinExistence type="predicted"/>
<protein>
    <recommendedName>
        <fullName evidence="4">Lipoprotein</fullName>
    </recommendedName>
</protein>
<dbReference type="KEGG" id="blr:BRLA_c015680"/>
<evidence type="ECO:0000313" key="3">
    <source>
        <dbReference type="Proteomes" id="UP000005850"/>
    </source>
</evidence>
<sequence>MNKFIKICLLLTVMLVSACSERTINTKDNIEQKQSSISLPENKSEFMKKSDVMFSDDKATLSSQENDKLILPFKIRTYDLRRDSVEGVSVAPEYVNEDIIAFDTLDAKEEYSFVGTYNKKSKVYKKIYVAPKGKITNSLTGINKSLYWVEYDSGLNNELHWSIIAYNLSSTTKKIIKSGITKNETDPPILGVSNGHITWIEYDFLNEKVISKIVSYNPTTGKEEVIAAVELDESNGRNGVFFASMNAVDEGFIVHQSIFDKINSTKKYRVSFYPNQNNTHPLHLLEKDRVIDYTVGGNWFVWTEEGAIFIASLKDGRIKYRFDSESRKLTNDTPVIKNNFLFYRYAINQIFVVDLNTGQRMPISSNQTLTSKLYKSGRFISFALDDDEKNKDVIKMYVLE</sequence>
<gene>
    <name evidence="2" type="ORF">BRLA_c015680</name>
</gene>
<dbReference type="AlphaFoldDB" id="A0A075QZW0"/>
<accession>A0A075QZW0</accession>